<dbReference type="EMBL" id="KZ613472">
    <property type="protein sequence ID" value="PMD24728.1"/>
    <property type="molecule type" value="Genomic_DNA"/>
</dbReference>
<keyword evidence="1" id="KW-0472">Membrane</keyword>
<protein>
    <submittedName>
        <fullName evidence="2">Uncharacterized protein</fullName>
    </submittedName>
</protein>
<keyword evidence="3" id="KW-1185">Reference proteome</keyword>
<accession>A0A2J6QET7</accession>
<organism evidence="2 3">
    <name type="scientific">Hyaloscypha hepaticicola</name>
    <dbReference type="NCBI Taxonomy" id="2082293"/>
    <lineage>
        <taxon>Eukaryota</taxon>
        <taxon>Fungi</taxon>
        <taxon>Dikarya</taxon>
        <taxon>Ascomycota</taxon>
        <taxon>Pezizomycotina</taxon>
        <taxon>Leotiomycetes</taxon>
        <taxon>Helotiales</taxon>
        <taxon>Hyaloscyphaceae</taxon>
        <taxon>Hyaloscypha</taxon>
    </lineage>
</organism>
<sequence length="91" mass="10496">MHPSTCTPFDMHQRPQAIPSILQPLLLKRNNSNHFIKSLILVRASTLLALLSTVTYPLFIQNILEHQAAKPTMHRRFDADGKYILEIREPH</sequence>
<dbReference type="Proteomes" id="UP000235672">
    <property type="component" value="Unassembled WGS sequence"/>
</dbReference>
<dbReference type="AlphaFoldDB" id="A0A2J6QET7"/>
<feature type="transmembrane region" description="Helical" evidence="1">
    <location>
        <begin position="40"/>
        <end position="60"/>
    </location>
</feature>
<evidence type="ECO:0000313" key="3">
    <source>
        <dbReference type="Proteomes" id="UP000235672"/>
    </source>
</evidence>
<proteinExistence type="predicted"/>
<evidence type="ECO:0000313" key="2">
    <source>
        <dbReference type="EMBL" id="PMD24728.1"/>
    </source>
</evidence>
<name>A0A2J6QET7_9HELO</name>
<keyword evidence="1" id="KW-1133">Transmembrane helix</keyword>
<keyword evidence="1" id="KW-0812">Transmembrane</keyword>
<evidence type="ECO:0000256" key="1">
    <source>
        <dbReference type="SAM" id="Phobius"/>
    </source>
</evidence>
<reference evidence="2 3" key="1">
    <citation type="submission" date="2016-05" db="EMBL/GenBank/DDBJ databases">
        <title>A degradative enzymes factory behind the ericoid mycorrhizal symbiosis.</title>
        <authorList>
            <consortium name="DOE Joint Genome Institute"/>
            <person name="Martino E."/>
            <person name="Morin E."/>
            <person name="Grelet G."/>
            <person name="Kuo A."/>
            <person name="Kohler A."/>
            <person name="Daghino S."/>
            <person name="Barry K."/>
            <person name="Choi C."/>
            <person name="Cichocki N."/>
            <person name="Clum A."/>
            <person name="Copeland A."/>
            <person name="Hainaut M."/>
            <person name="Haridas S."/>
            <person name="Labutti K."/>
            <person name="Lindquist E."/>
            <person name="Lipzen A."/>
            <person name="Khouja H.-R."/>
            <person name="Murat C."/>
            <person name="Ohm R."/>
            <person name="Olson A."/>
            <person name="Spatafora J."/>
            <person name="Veneault-Fourrey C."/>
            <person name="Henrissat B."/>
            <person name="Grigoriev I."/>
            <person name="Martin F."/>
            <person name="Perotto S."/>
        </authorList>
    </citation>
    <scope>NUCLEOTIDE SEQUENCE [LARGE SCALE GENOMIC DNA]</scope>
    <source>
        <strain evidence="2 3">UAMH 7357</strain>
    </source>
</reference>
<gene>
    <name evidence="2" type="ORF">NA56DRAFT_496679</name>
</gene>